<dbReference type="SUPFAM" id="SSF55144">
    <property type="entry name" value="LigT-like"/>
    <property type="match status" value="1"/>
</dbReference>
<comment type="caution">
    <text evidence="1">The sequence shown here is derived from an EMBL/GenBank/DDBJ whole genome shotgun (WGS) entry which is preliminary data.</text>
</comment>
<dbReference type="EMBL" id="JAAVJF010000002">
    <property type="protein sequence ID" value="NYR15165.1"/>
    <property type="molecule type" value="Genomic_DNA"/>
</dbReference>
<sequence>MPYIYGVLPPVRPLPPFEHVVPVKPHITLVKVGKPVRIEIRYRQFTATVGHILLLPSSSRPRYIALRVEPYGEFAALRSLLMASLAGELVERYSEFKPHLTVYSIRAKRPTEEDLRPAIEEASRLVGTAFEVKAIHLLDTTGGAYIPVYVIPLSQ</sequence>
<evidence type="ECO:0000313" key="2">
    <source>
        <dbReference type="Proteomes" id="UP000554766"/>
    </source>
</evidence>
<dbReference type="AlphaFoldDB" id="A0A7L4P819"/>
<accession>A0A7L4P819</accession>
<name>A0A7L4P819_9CREN</name>
<dbReference type="RefSeq" id="WP_011901018.1">
    <property type="nucleotide sequence ID" value="NZ_JAAVJF010000002.1"/>
</dbReference>
<dbReference type="Pfam" id="PF13563">
    <property type="entry name" value="2_5_RNA_ligase2"/>
    <property type="match status" value="1"/>
</dbReference>
<proteinExistence type="predicted"/>
<dbReference type="OMA" id="PHITLVK"/>
<dbReference type="Gene3D" id="3.90.1140.10">
    <property type="entry name" value="Cyclic phosphodiesterase"/>
    <property type="match status" value="1"/>
</dbReference>
<reference evidence="1 2" key="1">
    <citation type="journal article" date="2020" name="Nat. Commun.">
        <title>The structures of two archaeal type IV pili illuminate evolutionary relationships.</title>
        <authorList>
            <person name="Wang F."/>
            <person name="Baquero D.P."/>
            <person name="Su Z."/>
            <person name="Beltran L.C."/>
            <person name="Prangishvili D."/>
            <person name="Krupovic M."/>
            <person name="Egelman E.H."/>
        </authorList>
    </citation>
    <scope>NUCLEOTIDE SEQUENCE [LARGE SCALE GENOMIC DNA]</scope>
    <source>
        <strain evidence="1 2">2GA</strain>
    </source>
</reference>
<organism evidence="1 2">
    <name type="scientific">Pyrobaculum arsenaticum</name>
    <dbReference type="NCBI Taxonomy" id="121277"/>
    <lineage>
        <taxon>Archaea</taxon>
        <taxon>Thermoproteota</taxon>
        <taxon>Thermoprotei</taxon>
        <taxon>Thermoproteales</taxon>
        <taxon>Thermoproteaceae</taxon>
        <taxon>Pyrobaculum</taxon>
    </lineage>
</organism>
<protein>
    <submittedName>
        <fullName evidence="1">2'-5' RNA ligase family protein</fullName>
    </submittedName>
</protein>
<dbReference type="GO" id="GO:0016874">
    <property type="term" value="F:ligase activity"/>
    <property type="evidence" value="ECO:0007669"/>
    <property type="project" value="UniProtKB-KW"/>
</dbReference>
<dbReference type="GeneID" id="5054140"/>
<evidence type="ECO:0000313" key="1">
    <source>
        <dbReference type="EMBL" id="NYR15165.1"/>
    </source>
</evidence>
<dbReference type="InterPro" id="IPR009097">
    <property type="entry name" value="Cyclic_Pdiesterase"/>
</dbReference>
<gene>
    <name evidence="1" type="ORF">HC235_04205</name>
</gene>
<keyword evidence="1" id="KW-0436">Ligase</keyword>
<dbReference type="Proteomes" id="UP000554766">
    <property type="component" value="Unassembled WGS sequence"/>
</dbReference>
<keyword evidence="2" id="KW-1185">Reference proteome</keyword>